<dbReference type="AlphaFoldDB" id="A0A0F9I156"/>
<evidence type="ECO:0000313" key="1">
    <source>
        <dbReference type="EMBL" id="KKL87575.1"/>
    </source>
</evidence>
<reference evidence="1" key="1">
    <citation type="journal article" date="2015" name="Nature">
        <title>Complex archaea that bridge the gap between prokaryotes and eukaryotes.</title>
        <authorList>
            <person name="Spang A."/>
            <person name="Saw J.H."/>
            <person name="Jorgensen S.L."/>
            <person name="Zaremba-Niedzwiedzka K."/>
            <person name="Martijn J."/>
            <person name="Lind A.E."/>
            <person name="van Eijk R."/>
            <person name="Schleper C."/>
            <person name="Guy L."/>
            <person name="Ettema T.J."/>
        </authorList>
    </citation>
    <scope>NUCLEOTIDE SEQUENCE</scope>
</reference>
<organism evidence="1">
    <name type="scientific">marine sediment metagenome</name>
    <dbReference type="NCBI Taxonomy" id="412755"/>
    <lineage>
        <taxon>unclassified sequences</taxon>
        <taxon>metagenomes</taxon>
        <taxon>ecological metagenomes</taxon>
    </lineage>
</organism>
<dbReference type="EMBL" id="LAZR01020802">
    <property type="protein sequence ID" value="KKL87575.1"/>
    <property type="molecule type" value="Genomic_DNA"/>
</dbReference>
<sequence>MIVGRTYLHEVPHLIVENENGHVNDNEILVFFGIHSKILNDSDWRSYVINWQAPEERQLCKREQKNMGELFNSISVDISKYK</sequence>
<gene>
    <name evidence="1" type="ORF">LCGC14_1933360</name>
</gene>
<protein>
    <submittedName>
        <fullName evidence="1">Uncharacterized protein</fullName>
    </submittedName>
</protein>
<accession>A0A0F9I156</accession>
<proteinExistence type="predicted"/>
<name>A0A0F9I156_9ZZZZ</name>
<comment type="caution">
    <text evidence="1">The sequence shown here is derived from an EMBL/GenBank/DDBJ whole genome shotgun (WGS) entry which is preliminary data.</text>
</comment>